<dbReference type="RefSeq" id="WP_152714543.1">
    <property type="nucleotide sequence ID" value="NZ_VOSJ01000133.1"/>
</dbReference>
<dbReference type="Gene3D" id="1.10.260.40">
    <property type="entry name" value="lambda repressor-like DNA-binding domains"/>
    <property type="match status" value="1"/>
</dbReference>
<evidence type="ECO:0000313" key="3">
    <source>
        <dbReference type="Proteomes" id="UP000403266"/>
    </source>
</evidence>
<name>A0A5N7MQ57_9HYPH</name>
<gene>
    <name evidence="2" type="ORF">FS320_24555</name>
</gene>
<dbReference type="SUPFAM" id="SSF47413">
    <property type="entry name" value="lambda repressor-like DNA-binding domains"/>
    <property type="match status" value="1"/>
</dbReference>
<dbReference type="EMBL" id="VOSK01000132">
    <property type="protein sequence ID" value="MPR28244.1"/>
    <property type="molecule type" value="Genomic_DNA"/>
</dbReference>
<dbReference type="PROSITE" id="PS50943">
    <property type="entry name" value="HTH_CROC1"/>
    <property type="match status" value="1"/>
</dbReference>
<sequence>MLQWDPDASSFPDACRNVAVGRRLSNLRHALGLTQRQLAASLNITGPRWANYEVGTSRILVDIALRLVEKWEVSLDWIYYGNEAMMPKPLLREIKAAAKVTMSRGERSPKDRK</sequence>
<dbReference type="AlphaFoldDB" id="A0A5N7MQ57"/>
<evidence type="ECO:0000259" key="1">
    <source>
        <dbReference type="PROSITE" id="PS50943"/>
    </source>
</evidence>
<dbReference type="SMART" id="SM00530">
    <property type="entry name" value="HTH_XRE"/>
    <property type="match status" value="1"/>
</dbReference>
<dbReference type="CDD" id="cd00093">
    <property type="entry name" value="HTH_XRE"/>
    <property type="match status" value="1"/>
</dbReference>
<dbReference type="Proteomes" id="UP000403266">
    <property type="component" value="Unassembled WGS sequence"/>
</dbReference>
<dbReference type="Pfam" id="PF12844">
    <property type="entry name" value="HTH_19"/>
    <property type="match status" value="1"/>
</dbReference>
<organism evidence="2 3">
    <name type="scientific">Microvirga tunisiensis</name>
    <dbReference type="NCBI Taxonomy" id="2108360"/>
    <lineage>
        <taxon>Bacteria</taxon>
        <taxon>Pseudomonadati</taxon>
        <taxon>Pseudomonadota</taxon>
        <taxon>Alphaproteobacteria</taxon>
        <taxon>Hyphomicrobiales</taxon>
        <taxon>Methylobacteriaceae</taxon>
        <taxon>Microvirga</taxon>
    </lineage>
</organism>
<evidence type="ECO:0000313" key="2">
    <source>
        <dbReference type="EMBL" id="MPR28244.1"/>
    </source>
</evidence>
<reference evidence="2 3" key="1">
    <citation type="journal article" date="2019" name="Syst. Appl. Microbiol.">
        <title>Microvirga tunisiensis sp. nov., a root nodule symbiotic bacterium isolated from Lupinus micranthus and L. luteus grown in Northern Tunisia.</title>
        <authorList>
            <person name="Msaddak A."/>
            <person name="Rejili M."/>
            <person name="Duran D."/>
            <person name="Mars M."/>
            <person name="Palacios J.M."/>
            <person name="Ruiz-Argueso T."/>
            <person name="Rey L."/>
            <person name="Imperial J."/>
        </authorList>
    </citation>
    <scope>NUCLEOTIDE SEQUENCE [LARGE SCALE GENOMIC DNA]</scope>
    <source>
        <strain evidence="2 3">Lmie10</strain>
    </source>
</reference>
<dbReference type="OrthoDB" id="9815697at2"/>
<proteinExistence type="predicted"/>
<feature type="domain" description="HTH cro/C1-type" evidence="1">
    <location>
        <begin position="24"/>
        <end position="78"/>
    </location>
</feature>
<dbReference type="GO" id="GO:0003677">
    <property type="term" value="F:DNA binding"/>
    <property type="evidence" value="ECO:0007669"/>
    <property type="project" value="InterPro"/>
</dbReference>
<accession>A0A5N7MQ57</accession>
<dbReference type="InterPro" id="IPR001387">
    <property type="entry name" value="Cro/C1-type_HTH"/>
</dbReference>
<dbReference type="InterPro" id="IPR010982">
    <property type="entry name" value="Lambda_DNA-bd_dom_sf"/>
</dbReference>
<comment type="caution">
    <text evidence="2">The sequence shown here is derived from an EMBL/GenBank/DDBJ whole genome shotgun (WGS) entry which is preliminary data.</text>
</comment>
<keyword evidence="3" id="KW-1185">Reference proteome</keyword>
<protein>
    <submittedName>
        <fullName evidence="2">Helix-turn-helix domain-containing protein</fullName>
    </submittedName>
</protein>